<keyword evidence="3" id="KW-1185">Reference proteome</keyword>
<keyword evidence="1" id="KW-0732">Signal</keyword>
<evidence type="ECO:0000256" key="1">
    <source>
        <dbReference type="SAM" id="SignalP"/>
    </source>
</evidence>
<evidence type="ECO:0008006" key="4">
    <source>
        <dbReference type="Google" id="ProtNLM"/>
    </source>
</evidence>
<dbReference type="RefSeq" id="WP_204631801.1">
    <property type="nucleotide sequence ID" value="NZ_BSOC01000002.1"/>
</dbReference>
<evidence type="ECO:0000313" key="2">
    <source>
        <dbReference type="EMBL" id="MBM7130197.1"/>
    </source>
</evidence>
<dbReference type="Proteomes" id="UP001430193">
    <property type="component" value="Unassembled WGS sequence"/>
</dbReference>
<organism evidence="2 3">
    <name type="scientific">Dyella mobilis</name>
    <dbReference type="NCBI Taxonomy" id="1849582"/>
    <lineage>
        <taxon>Bacteria</taxon>
        <taxon>Pseudomonadati</taxon>
        <taxon>Pseudomonadota</taxon>
        <taxon>Gammaproteobacteria</taxon>
        <taxon>Lysobacterales</taxon>
        <taxon>Rhodanobacteraceae</taxon>
        <taxon>Dyella</taxon>
    </lineage>
</organism>
<accession>A0ABS2KHF6</accession>
<comment type="caution">
    <text evidence="2">The sequence shown here is derived from an EMBL/GenBank/DDBJ whole genome shotgun (WGS) entry which is preliminary data.</text>
</comment>
<evidence type="ECO:0000313" key="3">
    <source>
        <dbReference type="Proteomes" id="UP001430193"/>
    </source>
</evidence>
<protein>
    <recommendedName>
        <fullName evidence="4">GH18 domain-containing protein</fullName>
    </recommendedName>
</protein>
<dbReference type="EMBL" id="JADIKF010000039">
    <property type="protein sequence ID" value="MBM7130197.1"/>
    <property type="molecule type" value="Genomic_DNA"/>
</dbReference>
<sequence length="478" mass="50264">MKRIAMQSSGLRRKAALLFFISSLGFACGSASAQSTGYTGIFGGGPLYKHVASNISEIENSGFTEVVVWSVEVSSTGDLNLNGEFPLTSGGSYVGNNTWPSFASDLATMKQGTPKRITLSIGSSNVGDWQDIKALVNAQGTGTSSILYKDFQAIKAALPEVDAIDFDDENSYDAASTTAFAVMLGGLGYKVEVDPYTNASYWTSLVSSINSQSPGTVDGVHLQTYSGGDGNSPCSGWDFGSVPVFPGVWDADDTPPAAQSAMSGWHSQCGITGGFLWLYDDIAGKTYNGEDETAAYGNAINAGLGGSTTTTEIYGIYSDGTSFSTGGLDGNGYAYSANLLGTSQTWNGNTFTLGAANTTNAMSGGTISLTQGQYSELSILASGFNGNQASQTFTVNYTDGTSTTFTQSLSDWFTPQNYPNESKAITMAYRDTSSGTTDNRTFYLYGYSFSINGTKTVKSLTLPNNRNVAVLSYALSNP</sequence>
<dbReference type="PROSITE" id="PS51257">
    <property type="entry name" value="PROKAR_LIPOPROTEIN"/>
    <property type="match status" value="1"/>
</dbReference>
<feature type="signal peptide" evidence="1">
    <location>
        <begin position="1"/>
        <end position="33"/>
    </location>
</feature>
<gene>
    <name evidence="2" type="ORF">ISS99_11710</name>
</gene>
<name>A0ABS2KHF6_9GAMM</name>
<reference evidence="2" key="1">
    <citation type="submission" date="2020-10" db="EMBL/GenBank/DDBJ databases">
        <title>Phylogeny of dyella-like bacteria.</title>
        <authorList>
            <person name="Fu J."/>
        </authorList>
    </citation>
    <scope>NUCLEOTIDE SEQUENCE</scope>
    <source>
        <strain evidence="2">DHON07</strain>
    </source>
</reference>
<feature type="chain" id="PRO_5045874354" description="GH18 domain-containing protein" evidence="1">
    <location>
        <begin position="34"/>
        <end position="478"/>
    </location>
</feature>
<proteinExistence type="predicted"/>